<proteinExistence type="predicted"/>
<sequence length="273" mass="30580">MTSTPPEAQKRPIMARSNGGSFFLGCFRPPVVDTRDVRLGRMRSAPLKARDAERAVLTYIAFDDYDGKDGRGLRRIVPCGARERLVRATKAVFLDMALVRKVRKKRHPRKTEEPSRHPCKKPGRILRSMSERTHATRDDSWEEPGKRGSDVSTSVSATPLSWTGWERTPSRDSSTNSLDCRSSRLPNQERPPSLATSPLYLILLALALLIVWGKVCAIVCTSACLASSLPTWATRTDGNPGQHSRDKKRVVMEGLLQRGHRHHPPAGRRRWSA</sequence>
<evidence type="ECO:0000313" key="1">
    <source>
        <dbReference type="EMBL" id="KAI4321897.1"/>
    </source>
</evidence>
<organism evidence="1 2">
    <name type="scientific">Melastoma candidum</name>
    <dbReference type="NCBI Taxonomy" id="119954"/>
    <lineage>
        <taxon>Eukaryota</taxon>
        <taxon>Viridiplantae</taxon>
        <taxon>Streptophyta</taxon>
        <taxon>Embryophyta</taxon>
        <taxon>Tracheophyta</taxon>
        <taxon>Spermatophyta</taxon>
        <taxon>Magnoliopsida</taxon>
        <taxon>eudicotyledons</taxon>
        <taxon>Gunneridae</taxon>
        <taxon>Pentapetalae</taxon>
        <taxon>rosids</taxon>
        <taxon>malvids</taxon>
        <taxon>Myrtales</taxon>
        <taxon>Melastomataceae</taxon>
        <taxon>Melastomatoideae</taxon>
        <taxon>Melastomateae</taxon>
        <taxon>Melastoma</taxon>
    </lineage>
</organism>
<evidence type="ECO:0000313" key="2">
    <source>
        <dbReference type="Proteomes" id="UP001057402"/>
    </source>
</evidence>
<keyword evidence="2" id="KW-1185">Reference proteome</keyword>
<protein>
    <submittedName>
        <fullName evidence="1">Uncharacterized protein</fullName>
    </submittedName>
</protein>
<name>A0ACB9MCE8_9MYRT</name>
<dbReference type="EMBL" id="CM042889">
    <property type="protein sequence ID" value="KAI4321897.1"/>
    <property type="molecule type" value="Genomic_DNA"/>
</dbReference>
<dbReference type="Proteomes" id="UP001057402">
    <property type="component" value="Chromosome 10"/>
</dbReference>
<comment type="caution">
    <text evidence="1">The sequence shown here is derived from an EMBL/GenBank/DDBJ whole genome shotgun (WGS) entry which is preliminary data.</text>
</comment>
<reference evidence="2" key="1">
    <citation type="journal article" date="2023" name="Front. Plant Sci.">
        <title>Chromosomal-level genome assembly of Melastoma candidum provides insights into trichome evolution.</title>
        <authorList>
            <person name="Zhong Y."/>
            <person name="Wu W."/>
            <person name="Sun C."/>
            <person name="Zou P."/>
            <person name="Liu Y."/>
            <person name="Dai S."/>
            <person name="Zhou R."/>
        </authorList>
    </citation>
    <scope>NUCLEOTIDE SEQUENCE [LARGE SCALE GENOMIC DNA]</scope>
</reference>
<gene>
    <name evidence="1" type="ORF">MLD38_035224</name>
</gene>
<accession>A0ACB9MCE8</accession>